<protein>
    <recommendedName>
        <fullName evidence="7">Pre-mRNA-splicing factor 38</fullName>
    </recommendedName>
</protein>
<dbReference type="EMBL" id="JANBOH010000291">
    <property type="protein sequence ID" value="KAJ1643141.1"/>
    <property type="molecule type" value="Genomic_DNA"/>
</dbReference>
<accession>A0A9W7XGR0</accession>
<organism evidence="9 10">
    <name type="scientific">Coemansia asiatica</name>
    <dbReference type="NCBI Taxonomy" id="1052880"/>
    <lineage>
        <taxon>Eukaryota</taxon>
        <taxon>Fungi</taxon>
        <taxon>Fungi incertae sedis</taxon>
        <taxon>Zoopagomycota</taxon>
        <taxon>Kickxellomycotina</taxon>
        <taxon>Kickxellomycetes</taxon>
        <taxon>Kickxellales</taxon>
        <taxon>Kickxellaceae</taxon>
        <taxon>Coemansia</taxon>
    </lineage>
</organism>
<dbReference type="Pfam" id="PF03371">
    <property type="entry name" value="PRP38"/>
    <property type="match status" value="1"/>
</dbReference>
<comment type="subcellular location">
    <subcellularLocation>
        <location evidence="1 7">Nucleus</location>
    </subcellularLocation>
</comment>
<proteinExistence type="inferred from homology"/>
<evidence type="ECO:0000256" key="2">
    <source>
        <dbReference type="ARBA" id="ARBA00006164"/>
    </source>
</evidence>
<evidence type="ECO:0000313" key="10">
    <source>
        <dbReference type="Proteomes" id="UP001145021"/>
    </source>
</evidence>
<evidence type="ECO:0000256" key="7">
    <source>
        <dbReference type="RuleBase" id="RU367025"/>
    </source>
</evidence>
<reference evidence="9" key="1">
    <citation type="submission" date="2022-07" db="EMBL/GenBank/DDBJ databases">
        <title>Phylogenomic reconstructions and comparative analyses of Kickxellomycotina fungi.</title>
        <authorList>
            <person name="Reynolds N.K."/>
            <person name="Stajich J.E."/>
            <person name="Barry K."/>
            <person name="Grigoriev I.V."/>
            <person name="Crous P."/>
            <person name="Smith M.E."/>
        </authorList>
    </citation>
    <scope>NUCLEOTIDE SEQUENCE</scope>
    <source>
        <strain evidence="9">NBRC 105413</strain>
    </source>
</reference>
<feature type="compositionally biased region" description="Acidic residues" evidence="8">
    <location>
        <begin position="185"/>
        <end position="202"/>
    </location>
</feature>
<feature type="region of interest" description="Disordered" evidence="8">
    <location>
        <begin position="176"/>
        <end position="202"/>
    </location>
</feature>
<gene>
    <name evidence="9" type="ORF">LPJ64_005061</name>
</gene>
<evidence type="ECO:0000256" key="1">
    <source>
        <dbReference type="ARBA" id="ARBA00004123"/>
    </source>
</evidence>
<evidence type="ECO:0000313" key="9">
    <source>
        <dbReference type="EMBL" id="KAJ1643141.1"/>
    </source>
</evidence>
<keyword evidence="5 7" id="KW-0508">mRNA splicing</keyword>
<evidence type="ECO:0000256" key="6">
    <source>
        <dbReference type="ARBA" id="ARBA00023242"/>
    </source>
</evidence>
<comment type="caution">
    <text evidence="9">The sequence shown here is derived from an EMBL/GenBank/DDBJ whole genome shotgun (WGS) entry which is preliminary data.</text>
</comment>
<dbReference type="Proteomes" id="UP001145021">
    <property type="component" value="Unassembled WGS sequence"/>
</dbReference>
<keyword evidence="10" id="KW-1185">Reference proteome</keyword>
<dbReference type="PANTHER" id="PTHR23142">
    <property type="entry name" value="PRE-MRNA-SPLICING FACTOR 38A-RELATED"/>
    <property type="match status" value="1"/>
</dbReference>
<dbReference type="AlphaFoldDB" id="A0A9W7XGR0"/>
<keyword evidence="4 7" id="KW-0747">Spliceosome</keyword>
<dbReference type="GO" id="GO:0000398">
    <property type="term" value="P:mRNA splicing, via spliceosome"/>
    <property type="evidence" value="ECO:0007669"/>
    <property type="project" value="UniProtKB-UniRule"/>
</dbReference>
<dbReference type="InterPro" id="IPR005037">
    <property type="entry name" value="PRP38"/>
</dbReference>
<comment type="function">
    <text evidence="7">Required for pre-mRNA splicing.</text>
</comment>
<comment type="similarity">
    <text evidence="2 7">Belongs to the PRP38 family.</text>
</comment>
<evidence type="ECO:0000256" key="4">
    <source>
        <dbReference type="ARBA" id="ARBA00022728"/>
    </source>
</evidence>
<evidence type="ECO:0000256" key="3">
    <source>
        <dbReference type="ARBA" id="ARBA00022664"/>
    </source>
</evidence>
<keyword evidence="6 7" id="KW-0539">Nucleus</keyword>
<name>A0A9W7XGR0_9FUNG</name>
<dbReference type="GO" id="GO:0005681">
    <property type="term" value="C:spliceosomal complex"/>
    <property type="evidence" value="ECO:0007669"/>
    <property type="project" value="UniProtKB-KW"/>
</dbReference>
<evidence type="ECO:0000256" key="5">
    <source>
        <dbReference type="ARBA" id="ARBA00023187"/>
    </source>
</evidence>
<keyword evidence="3 7" id="KW-0507">mRNA processing</keyword>
<sequence>MANRTANTALYVHGTNPQYLIDKTYRQRIYDSLYWKEHCFGLTVTGVMEKAVSLTSIGGCFGRTNRPTEFLCLLLKLLQLQPDRDMVDALVDQEDFKYLRALALVYFRMTQKPKDIYSKLEPLYKDYRKLRKRLHSGKHEIICMDELVDKLLTTQSVFSLSLPLMTLRRKMEDLGDLPPRISPLDETDSETDSDSELEEEDK</sequence>
<evidence type="ECO:0000256" key="8">
    <source>
        <dbReference type="SAM" id="MobiDB-lite"/>
    </source>
</evidence>